<dbReference type="Proteomes" id="UP000469011">
    <property type="component" value="Unassembled WGS sequence"/>
</dbReference>
<reference evidence="2 3" key="1">
    <citation type="submission" date="2020-01" db="EMBL/GenBank/DDBJ databases">
        <title>Jiella pacifica sp. nov.</title>
        <authorList>
            <person name="Xue Z."/>
            <person name="Zhu S."/>
            <person name="Chen J."/>
            <person name="Yang J."/>
        </authorList>
    </citation>
    <scope>NUCLEOTIDE SEQUENCE [LARGE SCALE GENOMIC DNA]</scope>
    <source>
        <strain evidence="2 3">40Bstr34</strain>
    </source>
</reference>
<dbReference type="RefSeq" id="WP_163463952.1">
    <property type="nucleotide sequence ID" value="NZ_JAAAMG010000011.1"/>
</dbReference>
<dbReference type="AlphaFoldDB" id="A0A6N9T360"/>
<name>A0A6N9T360_9HYPH</name>
<organism evidence="2 3">
    <name type="scientific">Jiella pacifica</name>
    <dbReference type="NCBI Taxonomy" id="2696469"/>
    <lineage>
        <taxon>Bacteria</taxon>
        <taxon>Pseudomonadati</taxon>
        <taxon>Pseudomonadota</taxon>
        <taxon>Alphaproteobacteria</taxon>
        <taxon>Hyphomicrobiales</taxon>
        <taxon>Aurantimonadaceae</taxon>
        <taxon>Jiella</taxon>
    </lineage>
</organism>
<accession>A0A6N9T360</accession>
<sequence length="168" mass="18090">MSLPGRRRSLSRALACLIAAVSTGPAIADPLDDHLLRQLSCIDPPSPLAGLIALENQGRFDASQGERRDSATCWSLKPALELGDVAFDHICAATEDPLLIAQFPAFFWRGRGTSPGETLVLTTKEPVARMKEWAAAHLSNDGIPVSIGADAWVDGETEVECRKTLSWP</sequence>
<keyword evidence="3" id="KW-1185">Reference proteome</keyword>
<keyword evidence="1" id="KW-0732">Signal</keyword>
<proteinExistence type="predicted"/>
<evidence type="ECO:0000256" key="1">
    <source>
        <dbReference type="SAM" id="SignalP"/>
    </source>
</evidence>
<feature type="chain" id="PRO_5027107900" evidence="1">
    <location>
        <begin position="29"/>
        <end position="168"/>
    </location>
</feature>
<protein>
    <submittedName>
        <fullName evidence="2">Uncharacterized protein</fullName>
    </submittedName>
</protein>
<evidence type="ECO:0000313" key="3">
    <source>
        <dbReference type="Proteomes" id="UP000469011"/>
    </source>
</evidence>
<dbReference type="EMBL" id="JAAAMG010000011">
    <property type="protein sequence ID" value="NDW05710.1"/>
    <property type="molecule type" value="Genomic_DNA"/>
</dbReference>
<feature type="signal peptide" evidence="1">
    <location>
        <begin position="1"/>
        <end position="28"/>
    </location>
</feature>
<evidence type="ECO:0000313" key="2">
    <source>
        <dbReference type="EMBL" id="NDW05710.1"/>
    </source>
</evidence>
<gene>
    <name evidence="2" type="ORF">GTK09_14895</name>
</gene>
<comment type="caution">
    <text evidence="2">The sequence shown here is derived from an EMBL/GenBank/DDBJ whole genome shotgun (WGS) entry which is preliminary data.</text>
</comment>